<dbReference type="InterPro" id="IPR036116">
    <property type="entry name" value="FN3_sf"/>
</dbReference>
<keyword evidence="3" id="KW-0732">Signal</keyword>
<dbReference type="InterPro" id="IPR003961">
    <property type="entry name" value="FN3_dom"/>
</dbReference>
<reference evidence="5 6" key="1">
    <citation type="submission" date="2024-09" db="EMBL/GenBank/DDBJ databases">
        <authorList>
            <person name="Sun Q."/>
            <person name="Mori K."/>
        </authorList>
    </citation>
    <scope>NUCLEOTIDE SEQUENCE [LARGE SCALE GENOMIC DNA]</scope>
    <source>
        <strain evidence="5 6">TBRC 3947</strain>
    </source>
</reference>
<dbReference type="SUPFAM" id="SSF49265">
    <property type="entry name" value="Fibronectin type III"/>
    <property type="match status" value="1"/>
</dbReference>
<proteinExistence type="predicted"/>
<keyword evidence="1" id="KW-0378">Hydrolase</keyword>
<feature type="chain" id="PRO_5046319591" description="Fibronectin type-III domain-containing protein" evidence="3">
    <location>
        <begin position="35"/>
        <end position="149"/>
    </location>
</feature>
<keyword evidence="2" id="KW-0624">Polysaccharide degradation</keyword>
<keyword evidence="1" id="KW-0326">Glycosidase</keyword>
<sequence>MRPHLRVPRRSSLWLALVVPILAVLALAPAPAGATTATPGPAPTAPQNLRAVQEDGVFAGIAWDRSTFQAGPFWYHVHARGPGFSGSGPIWNNMFQTTITVGELVELAYLEPGFTYTFTIVAVGHSGGVNRPSEPSNALTVTIPADYWQ</sequence>
<accession>A0ABV6LW63</accession>
<keyword evidence="2" id="KW-0119">Carbohydrate metabolism</keyword>
<evidence type="ECO:0000313" key="5">
    <source>
        <dbReference type="EMBL" id="MFC0526636.1"/>
    </source>
</evidence>
<feature type="signal peptide" evidence="3">
    <location>
        <begin position="1"/>
        <end position="34"/>
    </location>
</feature>
<evidence type="ECO:0000313" key="6">
    <source>
        <dbReference type="Proteomes" id="UP001589867"/>
    </source>
</evidence>
<gene>
    <name evidence="5" type="ORF">ACFFIA_03080</name>
</gene>
<protein>
    <recommendedName>
        <fullName evidence="4">Fibronectin type-III domain-containing protein</fullName>
    </recommendedName>
</protein>
<dbReference type="RefSeq" id="WP_377244879.1">
    <property type="nucleotide sequence ID" value="NZ_JBHLUH010000004.1"/>
</dbReference>
<organism evidence="5 6">
    <name type="scientific">Phytohabitans kaempferiae</name>
    <dbReference type="NCBI Taxonomy" id="1620943"/>
    <lineage>
        <taxon>Bacteria</taxon>
        <taxon>Bacillati</taxon>
        <taxon>Actinomycetota</taxon>
        <taxon>Actinomycetes</taxon>
        <taxon>Micromonosporales</taxon>
        <taxon>Micromonosporaceae</taxon>
    </lineage>
</organism>
<dbReference type="Proteomes" id="UP001589867">
    <property type="component" value="Unassembled WGS sequence"/>
</dbReference>
<dbReference type="EMBL" id="JBHLUH010000004">
    <property type="protein sequence ID" value="MFC0526636.1"/>
    <property type="molecule type" value="Genomic_DNA"/>
</dbReference>
<evidence type="ECO:0000256" key="1">
    <source>
        <dbReference type="ARBA" id="ARBA00023295"/>
    </source>
</evidence>
<dbReference type="Gene3D" id="2.60.40.10">
    <property type="entry name" value="Immunoglobulins"/>
    <property type="match status" value="1"/>
</dbReference>
<comment type="caution">
    <text evidence="5">The sequence shown here is derived from an EMBL/GenBank/DDBJ whole genome shotgun (WGS) entry which is preliminary data.</text>
</comment>
<name>A0ABV6LW63_9ACTN</name>
<evidence type="ECO:0000259" key="4">
    <source>
        <dbReference type="PROSITE" id="PS50853"/>
    </source>
</evidence>
<evidence type="ECO:0000256" key="3">
    <source>
        <dbReference type="SAM" id="SignalP"/>
    </source>
</evidence>
<keyword evidence="6" id="KW-1185">Reference proteome</keyword>
<dbReference type="PROSITE" id="PS50853">
    <property type="entry name" value="FN3"/>
    <property type="match status" value="1"/>
</dbReference>
<feature type="domain" description="Fibronectin type-III" evidence="4">
    <location>
        <begin position="45"/>
        <end position="146"/>
    </location>
</feature>
<evidence type="ECO:0000256" key="2">
    <source>
        <dbReference type="ARBA" id="ARBA00023326"/>
    </source>
</evidence>
<dbReference type="InterPro" id="IPR013783">
    <property type="entry name" value="Ig-like_fold"/>
</dbReference>